<accession>A0AAD4YKQ2</accession>
<name>A0AAD4YKQ2_PRUDU</name>
<dbReference type="AlphaFoldDB" id="A0AAD4YKQ2"/>
<dbReference type="PANTHER" id="PTHR11439:SF467">
    <property type="entry name" value="INTEGRASE CATALYTIC DOMAIN-CONTAINING PROTEIN"/>
    <property type="match status" value="1"/>
</dbReference>
<organism evidence="1 2">
    <name type="scientific">Prunus dulcis</name>
    <name type="common">Almond</name>
    <name type="synonym">Amygdalus dulcis</name>
    <dbReference type="NCBI Taxonomy" id="3755"/>
    <lineage>
        <taxon>Eukaryota</taxon>
        <taxon>Viridiplantae</taxon>
        <taxon>Streptophyta</taxon>
        <taxon>Embryophyta</taxon>
        <taxon>Tracheophyta</taxon>
        <taxon>Spermatophyta</taxon>
        <taxon>Magnoliopsida</taxon>
        <taxon>eudicotyledons</taxon>
        <taxon>Gunneridae</taxon>
        <taxon>Pentapetalae</taxon>
        <taxon>rosids</taxon>
        <taxon>fabids</taxon>
        <taxon>Rosales</taxon>
        <taxon>Rosaceae</taxon>
        <taxon>Amygdaloideae</taxon>
        <taxon>Amygdaleae</taxon>
        <taxon>Prunus</taxon>
    </lineage>
</organism>
<evidence type="ECO:0000313" key="2">
    <source>
        <dbReference type="Proteomes" id="UP001054821"/>
    </source>
</evidence>
<dbReference type="EMBL" id="JAJFAZ020000008">
    <property type="protein sequence ID" value="KAI5312625.1"/>
    <property type="molecule type" value="Genomic_DNA"/>
</dbReference>
<reference evidence="1 2" key="1">
    <citation type="journal article" date="2022" name="G3 (Bethesda)">
        <title>Whole-genome sequence and methylome profiling of the almond [Prunus dulcis (Mill.) D.A. Webb] cultivar 'Nonpareil'.</title>
        <authorList>
            <person name="D'Amico-Willman K.M."/>
            <person name="Ouma W.Z."/>
            <person name="Meulia T."/>
            <person name="Sideli G.M."/>
            <person name="Gradziel T.M."/>
            <person name="Fresnedo-Ramirez J."/>
        </authorList>
    </citation>
    <scope>NUCLEOTIDE SEQUENCE [LARGE SCALE GENOMIC DNA]</scope>
    <source>
        <strain evidence="1">Clone GOH B32 T37-40</strain>
    </source>
</reference>
<dbReference type="CDD" id="cd09272">
    <property type="entry name" value="RNase_HI_RT_Ty1"/>
    <property type="match status" value="1"/>
</dbReference>
<protein>
    <recommendedName>
        <fullName evidence="3">Transposable element protein</fullName>
    </recommendedName>
</protein>
<dbReference type="PANTHER" id="PTHR11439">
    <property type="entry name" value="GAG-POL-RELATED RETROTRANSPOSON"/>
    <property type="match status" value="1"/>
</dbReference>
<sequence>MESCSGGDVLTGYGDKFSTHQCLVTHFEIKAMKDKSYASLVGIGMYAQFCTKSDLAFALNVQGRFQSIPVCYSNADFGGCVDERISTSGYMFILADGAVSWRSKKQTTRSVSTMKSKYIGCFKVAKQCVWLKNLIHSMKIFKSIDRPLKLYCDNRSAMFFAKNNKRFDASRLMDIKYWVLQDKVIDRVIDIEHHGTLHMIADPLTKAFHATTLERLEMWE</sequence>
<dbReference type="Proteomes" id="UP001054821">
    <property type="component" value="Chromosome 8"/>
</dbReference>
<evidence type="ECO:0000313" key="1">
    <source>
        <dbReference type="EMBL" id="KAI5312625.1"/>
    </source>
</evidence>
<proteinExistence type="predicted"/>
<keyword evidence="2" id="KW-1185">Reference proteome</keyword>
<comment type="caution">
    <text evidence="1">The sequence shown here is derived from an EMBL/GenBank/DDBJ whole genome shotgun (WGS) entry which is preliminary data.</text>
</comment>
<evidence type="ECO:0008006" key="3">
    <source>
        <dbReference type="Google" id="ProtNLM"/>
    </source>
</evidence>
<gene>
    <name evidence="1" type="ORF">L3X38_041798</name>
</gene>